<evidence type="ECO:0000256" key="6">
    <source>
        <dbReference type="ARBA" id="ARBA00022871"/>
    </source>
</evidence>
<dbReference type="Pfam" id="PF06910">
    <property type="entry name" value="MEA1"/>
    <property type="match status" value="1"/>
</dbReference>
<dbReference type="PANTHER" id="PTHR17005">
    <property type="entry name" value="MALE-ENHANCED ANTIGEN-1"/>
    <property type="match status" value="1"/>
</dbReference>
<proteinExistence type="predicted"/>
<keyword evidence="3" id="KW-0217">Developmental protein</keyword>
<reference evidence="8 9" key="1">
    <citation type="submission" date="2022-05" db="EMBL/GenBank/DDBJ databases">
        <authorList>
            <consortium name="Genoscope - CEA"/>
            <person name="William W."/>
        </authorList>
    </citation>
    <scope>NUCLEOTIDE SEQUENCE [LARGE SCALE GENOMIC DNA]</scope>
</reference>
<evidence type="ECO:0000256" key="2">
    <source>
        <dbReference type="ARBA" id="ARBA00022245"/>
    </source>
</evidence>
<name>A0AAU9W4D4_9CNID</name>
<dbReference type="InterPro" id="IPR009685">
    <property type="entry name" value="MEA1"/>
</dbReference>
<evidence type="ECO:0000256" key="3">
    <source>
        <dbReference type="ARBA" id="ARBA00022473"/>
    </source>
</evidence>
<keyword evidence="9" id="KW-1185">Reference proteome</keyword>
<organism evidence="8 9">
    <name type="scientific">Pocillopora meandrina</name>
    <dbReference type="NCBI Taxonomy" id="46732"/>
    <lineage>
        <taxon>Eukaryota</taxon>
        <taxon>Metazoa</taxon>
        <taxon>Cnidaria</taxon>
        <taxon>Anthozoa</taxon>
        <taxon>Hexacorallia</taxon>
        <taxon>Scleractinia</taxon>
        <taxon>Astrocoeniina</taxon>
        <taxon>Pocilloporidae</taxon>
        <taxon>Pocillopora</taxon>
    </lineage>
</organism>
<feature type="compositionally biased region" description="Basic and acidic residues" evidence="7">
    <location>
        <begin position="122"/>
        <end position="132"/>
    </location>
</feature>
<gene>
    <name evidence="8" type="ORF">PMEA_00028690</name>
</gene>
<evidence type="ECO:0000313" key="8">
    <source>
        <dbReference type="EMBL" id="CAH3042210.1"/>
    </source>
</evidence>
<keyword evidence="4" id="KW-0597">Phosphoprotein</keyword>
<feature type="region of interest" description="Disordered" evidence="7">
    <location>
        <begin position="1"/>
        <end position="60"/>
    </location>
</feature>
<keyword evidence="5" id="KW-0221">Differentiation</keyword>
<accession>A0AAU9W4D4</accession>
<sequence>MSDFLEEKSAMPLHISPVDAPRGGENSDSEEDEPVVPAIMETSSSDDEDNLDGEDDLNQGYIQLAQDENDGLQPAEQWLANTGEEEEAIDVNNAVIINSSESSTSSSSSSSLSSSSSSSADRSAEPEMKQEQVDLIRQVMSGISLPSSAVPEWAKVVPEEKWKASLVSSIKNRTFSEPDSGKSN</sequence>
<dbReference type="GO" id="GO:0030154">
    <property type="term" value="P:cell differentiation"/>
    <property type="evidence" value="ECO:0007669"/>
    <property type="project" value="UniProtKB-KW"/>
</dbReference>
<feature type="region of interest" description="Disordered" evidence="7">
    <location>
        <begin position="100"/>
        <end position="132"/>
    </location>
</feature>
<dbReference type="EMBL" id="CALNXJ010000006">
    <property type="protein sequence ID" value="CAH3042210.1"/>
    <property type="molecule type" value="Genomic_DNA"/>
</dbReference>
<evidence type="ECO:0000256" key="7">
    <source>
        <dbReference type="SAM" id="MobiDB-lite"/>
    </source>
</evidence>
<evidence type="ECO:0000313" key="9">
    <source>
        <dbReference type="Proteomes" id="UP001159428"/>
    </source>
</evidence>
<dbReference type="Proteomes" id="UP001159428">
    <property type="component" value="Unassembled WGS sequence"/>
</dbReference>
<comment type="function">
    <text evidence="1">May play an important role in spermatogenesis and/or testis development.</text>
</comment>
<protein>
    <recommendedName>
        <fullName evidence="2">Male-enhanced antigen 1</fullName>
    </recommendedName>
</protein>
<evidence type="ECO:0000256" key="5">
    <source>
        <dbReference type="ARBA" id="ARBA00022782"/>
    </source>
</evidence>
<dbReference type="GO" id="GO:0007283">
    <property type="term" value="P:spermatogenesis"/>
    <property type="evidence" value="ECO:0007669"/>
    <property type="project" value="UniProtKB-KW"/>
</dbReference>
<feature type="compositionally biased region" description="Low complexity" evidence="7">
    <location>
        <begin position="100"/>
        <end position="119"/>
    </location>
</feature>
<comment type="caution">
    <text evidence="8">The sequence shown here is derived from an EMBL/GenBank/DDBJ whole genome shotgun (WGS) entry which is preliminary data.</text>
</comment>
<dbReference type="AlphaFoldDB" id="A0AAU9W4D4"/>
<evidence type="ECO:0000256" key="1">
    <source>
        <dbReference type="ARBA" id="ARBA00002540"/>
    </source>
</evidence>
<feature type="compositionally biased region" description="Acidic residues" evidence="7">
    <location>
        <begin position="44"/>
        <end position="57"/>
    </location>
</feature>
<keyword evidence="6" id="KW-0744">Spermatogenesis</keyword>
<evidence type="ECO:0000256" key="4">
    <source>
        <dbReference type="ARBA" id="ARBA00022553"/>
    </source>
</evidence>